<dbReference type="Pfam" id="PF02754">
    <property type="entry name" value="CCG"/>
    <property type="match status" value="2"/>
</dbReference>
<evidence type="ECO:0000313" key="3">
    <source>
        <dbReference type="EMBL" id="SDU18443.1"/>
    </source>
</evidence>
<keyword evidence="1" id="KW-0560">Oxidoreductase</keyword>
<evidence type="ECO:0000313" key="4">
    <source>
        <dbReference type="Proteomes" id="UP000199608"/>
    </source>
</evidence>
<feature type="domain" description="Cysteine-rich" evidence="2">
    <location>
        <begin position="3"/>
        <end position="87"/>
    </location>
</feature>
<dbReference type="RefSeq" id="WP_092233466.1">
    <property type="nucleotide sequence ID" value="NZ_FNLL01000005.1"/>
</dbReference>
<protein>
    <submittedName>
        <fullName evidence="3">Heterodisulfide reductase subunit B</fullName>
    </submittedName>
</protein>
<dbReference type="Gene3D" id="1.20.1050.140">
    <property type="match status" value="1"/>
</dbReference>
<feature type="domain" description="Cysteine-rich" evidence="2">
    <location>
        <begin position="151"/>
        <end position="234"/>
    </location>
</feature>
<accession>A0A1H2GFJ2</accession>
<dbReference type="EMBL" id="FNLL01000005">
    <property type="protein sequence ID" value="SDU18443.1"/>
    <property type="molecule type" value="Genomic_DNA"/>
</dbReference>
<dbReference type="PANTHER" id="PTHR42947">
    <property type="entry name" value="COB--COM HETERODISULFIDE REDUCTASE SUBUNIT B 1"/>
    <property type="match status" value="1"/>
</dbReference>
<dbReference type="Proteomes" id="UP000199608">
    <property type="component" value="Unassembled WGS sequence"/>
</dbReference>
<dbReference type="PANTHER" id="PTHR42947:SF1">
    <property type="entry name" value="COB--COM HETERODISULFIDE REDUCTASE SUBUNIT B 1"/>
    <property type="match status" value="1"/>
</dbReference>
<dbReference type="InterPro" id="IPR051278">
    <property type="entry name" value="HdrB/HdrD_reductase"/>
</dbReference>
<organism evidence="3 4">
    <name type="scientific">Desulfobacula phenolica</name>
    <dbReference type="NCBI Taxonomy" id="90732"/>
    <lineage>
        <taxon>Bacteria</taxon>
        <taxon>Pseudomonadati</taxon>
        <taxon>Thermodesulfobacteriota</taxon>
        <taxon>Desulfobacteria</taxon>
        <taxon>Desulfobacterales</taxon>
        <taxon>Desulfobacteraceae</taxon>
        <taxon>Desulfobacula</taxon>
    </lineage>
</organism>
<dbReference type="Gene3D" id="3.40.50.11810">
    <property type="match status" value="1"/>
</dbReference>
<name>A0A1H2GFJ2_9BACT</name>
<gene>
    <name evidence="3" type="ORF">SAMN04487931_105180</name>
</gene>
<dbReference type="InterPro" id="IPR004017">
    <property type="entry name" value="Cys_rich_dom"/>
</dbReference>
<reference evidence="4" key="1">
    <citation type="submission" date="2016-10" db="EMBL/GenBank/DDBJ databases">
        <authorList>
            <person name="Varghese N."/>
            <person name="Submissions S."/>
        </authorList>
    </citation>
    <scope>NUCLEOTIDE SEQUENCE [LARGE SCALE GENOMIC DNA]</scope>
    <source>
        <strain evidence="4">DSM 3384</strain>
    </source>
</reference>
<proteinExistence type="predicted"/>
<dbReference type="GO" id="GO:0016491">
    <property type="term" value="F:oxidoreductase activity"/>
    <property type="evidence" value="ECO:0007669"/>
    <property type="project" value="UniProtKB-KW"/>
</dbReference>
<sequence length="291" mass="32074">MKYLYYPGCSLEGTSVEYHISTKALMQAMDAQLEEIEDWTCCGATAAESVSRLLSYVLPARNLALAEKMNRSKQILVPCSACYLNLKKTEEKIKKDKNLLGQINMVLAEEDLVLNGDVTVRHLLDVLANDVDIKKIKLAAQQKMSGLSIAPYYGCQCLRPFNVFDDPEDPHSMDALIRATGAQIFEWDMGGQCCGASNTSTKPEAGLALVGKILQAAKGADAILTVCPMCQMNLEGYQKKISQQQGKNLEIPVLFLPQFLGLAMGKKQEDTRLDLNLSHTGVFAKRAVLYE</sequence>
<keyword evidence="4" id="KW-1185">Reference proteome</keyword>
<dbReference type="AlphaFoldDB" id="A0A1H2GFJ2"/>
<evidence type="ECO:0000256" key="1">
    <source>
        <dbReference type="ARBA" id="ARBA00023002"/>
    </source>
</evidence>
<evidence type="ECO:0000259" key="2">
    <source>
        <dbReference type="Pfam" id="PF02754"/>
    </source>
</evidence>